<name>A0A6G0Y4J1_APHCR</name>
<dbReference type="EMBL" id="VUJU01006327">
    <property type="protein sequence ID" value="KAF0748837.1"/>
    <property type="molecule type" value="Genomic_DNA"/>
</dbReference>
<reference evidence="1 2" key="1">
    <citation type="submission" date="2019-08" db="EMBL/GenBank/DDBJ databases">
        <title>Whole genome of Aphis craccivora.</title>
        <authorList>
            <person name="Voronova N.V."/>
            <person name="Shulinski R.S."/>
            <person name="Bandarenka Y.V."/>
            <person name="Zhorov D.G."/>
            <person name="Warner D."/>
        </authorList>
    </citation>
    <scope>NUCLEOTIDE SEQUENCE [LARGE SCALE GENOMIC DNA]</scope>
    <source>
        <strain evidence="1">180601</strain>
        <tissue evidence="1">Whole Body</tissue>
    </source>
</reference>
<gene>
    <name evidence="1" type="ORF">FWK35_00015187</name>
</gene>
<dbReference type="Proteomes" id="UP000478052">
    <property type="component" value="Unassembled WGS sequence"/>
</dbReference>
<keyword evidence="2" id="KW-1185">Reference proteome</keyword>
<sequence>MQFPVKACFAMTINKSQEQTLKIAGIDVREDCFSHGKFYVASSRVGMPTNLVILAPIGKTSNLVYREIL</sequence>
<evidence type="ECO:0000313" key="2">
    <source>
        <dbReference type="Proteomes" id="UP000478052"/>
    </source>
</evidence>
<comment type="caution">
    <text evidence="1">The sequence shown here is derived from an EMBL/GenBank/DDBJ whole genome shotgun (WGS) entry which is preliminary data.</text>
</comment>
<dbReference type="AlphaFoldDB" id="A0A6G0Y4J1"/>
<evidence type="ECO:0000313" key="1">
    <source>
        <dbReference type="EMBL" id="KAF0748837.1"/>
    </source>
</evidence>
<protein>
    <submittedName>
        <fullName evidence="1">PiggyBac transposable element-derived protein 4-like</fullName>
    </submittedName>
</protein>
<dbReference type="InterPro" id="IPR027417">
    <property type="entry name" value="P-loop_NTPase"/>
</dbReference>
<dbReference type="OrthoDB" id="272985at2759"/>
<dbReference type="SUPFAM" id="SSF52540">
    <property type="entry name" value="P-loop containing nucleoside triphosphate hydrolases"/>
    <property type="match status" value="1"/>
</dbReference>
<organism evidence="1 2">
    <name type="scientific">Aphis craccivora</name>
    <name type="common">Cowpea aphid</name>
    <dbReference type="NCBI Taxonomy" id="307492"/>
    <lineage>
        <taxon>Eukaryota</taxon>
        <taxon>Metazoa</taxon>
        <taxon>Ecdysozoa</taxon>
        <taxon>Arthropoda</taxon>
        <taxon>Hexapoda</taxon>
        <taxon>Insecta</taxon>
        <taxon>Pterygota</taxon>
        <taxon>Neoptera</taxon>
        <taxon>Paraneoptera</taxon>
        <taxon>Hemiptera</taxon>
        <taxon>Sternorrhyncha</taxon>
        <taxon>Aphidomorpha</taxon>
        <taxon>Aphidoidea</taxon>
        <taxon>Aphididae</taxon>
        <taxon>Aphidini</taxon>
        <taxon>Aphis</taxon>
        <taxon>Aphis</taxon>
    </lineage>
</organism>
<accession>A0A6G0Y4J1</accession>
<proteinExistence type="predicted"/>